<evidence type="ECO:0000313" key="2">
    <source>
        <dbReference type="EMBL" id="KXA92358.1"/>
    </source>
</evidence>
<protein>
    <submittedName>
        <fullName evidence="2">Uncharacterized protein</fullName>
    </submittedName>
</protein>
<keyword evidence="3" id="KW-1185">Reference proteome</keyword>
<name>A0A133UDT2_9EURY</name>
<gene>
    <name evidence="2" type="ORF">AKJ64_03390</name>
</gene>
<dbReference type="EMBL" id="LHXN01000058">
    <property type="protein sequence ID" value="KXA92358.1"/>
    <property type="molecule type" value="Genomic_DNA"/>
</dbReference>
<feature type="compositionally biased region" description="Basic and acidic residues" evidence="1">
    <location>
        <begin position="1"/>
        <end position="25"/>
    </location>
</feature>
<proteinExistence type="predicted"/>
<sequence length="87" mass="10044">MSRDPFEEMEKKMKEMMEKGSEKGGHSISVRRVGDETTVDVSGDVSDEEINRLKEKYPDAEIRVEGESIKEKEEEPVIEVIEEKENK</sequence>
<reference evidence="2 3" key="1">
    <citation type="journal article" date="2016" name="Sci. Rep.">
        <title>Metabolic traits of an uncultured archaeal lineage -MSBL1- from brine pools of the Red Sea.</title>
        <authorList>
            <person name="Mwirichia R."/>
            <person name="Alam I."/>
            <person name="Rashid M."/>
            <person name="Vinu M."/>
            <person name="Ba-Alawi W."/>
            <person name="Anthony Kamau A."/>
            <person name="Kamanda Ngugi D."/>
            <person name="Goker M."/>
            <person name="Klenk H.P."/>
            <person name="Bajic V."/>
            <person name="Stingl U."/>
        </authorList>
    </citation>
    <scope>NUCLEOTIDE SEQUENCE [LARGE SCALE GENOMIC DNA]</scope>
    <source>
        <strain evidence="2">SCGC-AAA259E17</strain>
    </source>
</reference>
<organism evidence="2 3">
    <name type="scientific">candidate division MSBL1 archaeon SCGC-AAA259E17</name>
    <dbReference type="NCBI Taxonomy" id="1698263"/>
    <lineage>
        <taxon>Archaea</taxon>
        <taxon>Methanobacteriati</taxon>
        <taxon>Methanobacteriota</taxon>
        <taxon>candidate division MSBL1</taxon>
    </lineage>
</organism>
<evidence type="ECO:0000313" key="3">
    <source>
        <dbReference type="Proteomes" id="UP000070373"/>
    </source>
</evidence>
<dbReference type="AlphaFoldDB" id="A0A133UDT2"/>
<dbReference type="Proteomes" id="UP000070373">
    <property type="component" value="Unassembled WGS sequence"/>
</dbReference>
<accession>A0A133UDT2</accession>
<evidence type="ECO:0000256" key="1">
    <source>
        <dbReference type="SAM" id="MobiDB-lite"/>
    </source>
</evidence>
<feature type="region of interest" description="Disordered" evidence="1">
    <location>
        <begin position="1"/>
        <end position="46"/>
    </location>
</feature>
<comment type="caution">
    <text evidence="2">The sequence shown here is derived from an EMBL/GenBank/DDBJ whole genome shotgun (WGS) entry which is preliminary data.</text>
</comment>